<dbReference type="RefSeq" id="WP_214212466.1">
    <property type="nucleotide sequence ID" value="NZ_JABBFO010000002.1"/>
</dbReference>
<name>A0ABS5T2T5_9GAMM</name>
<accession>A0ABS5T2T5</accession>
<reference evidence="1 2" key="1">
    <citation type="submission" date="2020-04" db="EMBL/GenBank/DDBJ databases">
        <title>Genome sequencing of Rosenbergiella species.</title>
        <authorList>
            <person name="Alvarez-Perez S."/>
            <person name="Lievens B."/>
        </authorList>
    </citation>
    <scope>NUCLEOTIDE SEQUENCE [LARGE SCALE GENOMIC DNA]</scope>
    <source>
        <strain evidence="1 2">CdVSA20.1</strain>
    </source>
</reference>
<organism evidence="1 2">
    <name type="scientific">Rosenbergiella australiborealis</name>
    <dbReference type="NCBI Taxonomy" id="1544696"/>
    <lineage>
        <taxon>Bacteria</taxon>
        <taxon>Pseudomonadati</taxon>
        <taxon>Pseudomonadota</taxon>
        <taxon>Gammaproteobacteria</taxon>
        <taxon>Enterobacterales</taxon>
        <taxon>Erwiniaceae</taxon>
        <taxon>Rosenbergiella</taxon>
    </lineage>
</organism>
<dbReference type="EMBL" id="JABBFO010000002">
    <property type="protein sequence ID" value="MBT0726665.1"/>
    <property type="molecule type" value="Genomic_DNA"/>
</dbReference>
<comment type="caution">
    <text evidence="1">The sequence shown here is derived from an EMBL/GenBank/DDBJ whole genome shotgun (WGS) entry which is preliminary data.</text>
</comment>
<keyword evidence="2" id="KW-1185">Reference proteome</keyword>
<proteinExistence type="predicted"/>
<protein>
    <submittedName>
        <fullName evidence="1">Uncharacterized protein</fullName>
    </submittedName>
</protein>
<evidence type="ECO:0000313" key="2">
    <source>
        <dbReference type="Proteomes" id="UP000786875"/>
    </source>
</evidence>
<dbReference type="Proteomes" id="UP000786875">
    <property type="component" value="Unassembled WGS sequence"/>
</dbReference>
<sequence>MFSTQRFTSKELAIAYVTQQQKNFSPEQFLIAVERAEHEFVQLLNGSYPSSSINQMFEA</sequence>
<gene>
    <name evidence="1" type="ORF">HGT73_04580</name>
</gene>
<evidence type="ECO:0000313" key="1">
    <source>
        <dbReference type="EMBL" id="MBT0726665.1"/>
    </source>
</evidence>